<dbReference type="Gene3D" id="1.20.120.350">
    <property type="entry name" value="Voltage-gated potassium channels. Chain C"/>
    <property type="match status" value="1"/>
</dbReference>
<dbReference type="InterPro" id="IPR031846">
    <property type="entry name" value="Hvcn1"/>
</dbReference>
<dbReference type="Pfam" id="PF00520">
    <property type="entry name" value="Ion_trans"/>
    <property type="match status" value="1"/>
</dbReference>
<protein>
    <recommendedName>
        <fullName evidence="2">Voltage-gated hydrogen channel 1</fullName>
    </recommendedName>
    <alternativeName>
        <fullName evidence="12">Hydrogen voltage-gated channel 1</fullName>
    </alternativeName>
</protein>
<comment type="subcellular location">
    <subcellularLocation>
        <location evidence="1">Cell membrane</location>
        <topology evidence="1">Multi-pass membrane protein</topology>
    </subcellularLocation>
</comment>
<dbReference type="EMBL" id="OA885463">
    <property type="protein sequence ID" value="CAD7282065.1"/>
    <property type="molecule type" value="Genomic_DNA"/>
</dbReference>
<gene>
    <name evidence="16" type="ORF">NMOB1V02_LOCUS9697</name>
</gene>
<reference evidence="16" key="1">
    <citation type="submission" date="2020-11" db="EMBL/GenBank/DDBJ databases">
        <authorList>
            <person name="Tran Van P."/>
        </authorList>
    </citation>
    <scope>NUCLEOTIDE SEQUENCE</scope>
</reference>
<name>A0A7R9GI52_9CRUS</name>
<evidence type="ECO:0000256" key="11">
    <source>
        <dbReference type="ARBA" id="ARBA00023303"/>
    </source>
</evidence>
<keyword evidence="11" id="KW-0407">Ion channel</keyword>
<keyword evidence="6" id="KW-0851">Voltage-gated channel</keyword>
<evidence type="ECO:0000256" key="1">
    <source>
        <dbReference type="ARBA" id="ARBA00004651"/>
    </source>
</evidence>
<dbReference type="InterPro" id="IPR027359">
    <property type="entry name" value="Volt_channel_dom_sf"/>
</dbReference>
<feature type="transmembrane region" description="Helical" evidence="14">
    <location>
        <begin position="68"/>
        <end position="90"/>
    </location>
</feature>
<evidence type="ECO:0000256" key="3">
    <source>
        <dbReference type="ARBA" id="ARBA00022448"/>
    </source>
</evidence>
<dbReference type="GO" id="GO:0005886">
    <property type="term" value="C:plasma membrane"/>
    <property type="evidence" value="ECO:0007669"/>
    <property type="project" value="UniProtKB-SubCell"/>
</dbReference>
<evidence type="ECO:0000313" key="17">
    <source>
        <dbReference type="Proteomes" id="UP000678499"/>
    </source>
</evidence>
<keyword evidence="3" id="KW-0813">Transport</keyword>
<keyword evidence="7 14" id="KW-1133">Transmembrane helix</keyword>
<evidence type="ECO:0000256" key="10">
    <source>
        <dbReference type="ARBA" id="ARBA00023136"/>
    </source>
</evidence>
<proteinExistence type="predicted"/>
<feature type="transmembrane region" description="Helical" evidence="14">
    <location>
        <begin position="110"/>
        <end position="129"/>
    </location>
</feature>
<dbReference type="AlphaFoldDB" id="A0A7R9GI52"/>
<feature type="coiled-coil region" evidence="13">
    <location>
        <begin position="190"/>
        <end position="238"/>
    </location>
</feature>
<evidence type="ECO:0000256" key="8">
    <source>
        <dbReference type="ARBA" id="ARBA00023054"/>
    </source>
</evidence>
<evidence type="ECO:0000256" key="14">
    <source>
        <dbReference type="SAM" id="Phobius"/>
    </source>
</evidence>
<evidence type="ECO:0000256" key="6">
    <source>
        <dbReference type="ARBA" id="ARBA00022882"/>
    </source>
</evidence>
<keyword evidence="17" id="KW-1185">Reference proteome</keyword>
<evidence type="ECO:0000256" key="4">
    <source>
        <dbReference type="ARBA" id="ARBA00022475"/>
    </source>
</evidence>
<evidence type="ECO:0000256" key="12">
    <source>
        <dbReference type="ARBA" id="ARBA00031989"/>
    </source>
</evidence>
<feature type="domain" description="Ion transport" evidence="15">
    <location>
        <begin position="66"/>
        <end position="183"/>
    </location>
</feature>
<dbReference type="GO" id="GO:0030171">
    <property type="term" value="F:voltage-gated proton channel activity"/>
    <property type="evidence" value="ECO:0007669"/>
    <property type="project" value="InterPro"/>
</dbReference>
<dbReference type="Proteomes" id="UP000678499">
    <property type="component" value="Unassembled WGS sequence"/>
</dbReference>
<accession>A0A7R9GI52</accession>
<evidence type="ECO:0000256" key="5">
    <source>
        <dbReference type="ARBA" id="ARBA00022692"/>
    </source>
</evidence>
<dbReference type="InterPro" id="IPR005821">
    <property type="entry name" value="Ion_trans_dom"/>
</dbReference>
<evidence type="ECO:0000256" key="9">
    <source>
        <dbReference type="ARBA" id="ARBA00023065"/>
    </source>
</evidence>
<organism evidence="16">
    <name type="scientific">Notodromas monacha</name>
    <dbReference type="NCBI Taxonomy" id="399045"/>
    <lineage>
        <taxon>Eukaryota</taxon>
        <taxon>Metazoa</taxon>
        <taxon>Ecdysozoa</taxon>
        <taxon>Arthropoda</taxon>
        <taxon>Crustacea</taxon>
        <taxon>Oligostraca</taxon>
        <taxon>Ostracoda</taxon>
        <taxon>Podocopa</taxon>
        <taxon>Podocopida</taxon>
        <taxon>Cypridocopina</taxon>
        <taxon>Cypridoidea</taxon>
        <taxon>Cyprididae</taxon>
        <taxon>Notodromas</taxon>
    </lineage>
</organism>
<dbReference type="PANTHER" id="PTHR46480">
    <property type="entry name" value="F20B24.22"/>
    <property type="match status" value="1"/>
</dbReference>
<dbReference type="OrthoDB" id="427456at2759"/>
<keyword evidence="5 14" id="KW-0812">Transmembrane</keyword>
<evidence type="ECO:0000256" key="13">
    <source>
        <dbReference type="SAM" id="Coils"/>
    </source>
</evidence>
<keyword evidence="9" id="KW-0406">Ion transport</keyword>
<dbReference type="EMBL" id="CAJPEX010003426">
    <property type="protein sequence ID" value="CAG0922217.1"/>
    <property type="molecule type" value="Genomic_DNA"/>
</dbReference>
<keyword evidence="8 13" id="KW-0175">Coiled coil</keyword>
<dbReference type="PANTHER" id="PTHR46480:SF1">
    <property type="entry name" value="VOLTAGE-GATED HYDROGEN CHANNEL 1"/>
    <property type="match status" value="1"/>
</dbReference>
<dbReference type="SUPFAM" id="SSF81324">
    <property type="entry name" value="Voltage-gated potassium channels"/>
    <property type="match status" value="1"/>
</dbReference>
<evidence type="ECO:0000259" key="15">
    <source>
        <dbReference type="Pfam" id="PF00520"/>
    </source>
</evidence>
<sequence length="258" mass="29461">MMKEEPDPEASIHISGKRITAEMNAALAPADEEFRGLDIPRSPSRVTDFLSSDASFRKKLGFILNHHYFHIVVVILVILDIIFVAAELLIDLKILASHEEAHDASDVFHYLSISVLCIFLVEYTLKLFVMRLSFFKHCMEIFDLIVIIVSLILEILFRHSHSASTGTGLLVVLRLWRVTRIVNGIVLSVKIHANEKLKAEREERKHLEDELEKMKERNDQLERDLNSLNLAVQKILTSSQSASLNNILKQQGKKNNNE</sequence>
<keyword evidence="10 14" id="KW-0472">Membrane</keyword>
<dbReference type="GO" id="GO:0034702">
    <property type="term" value="C:monoatomic ion channel complex"/>
    <property type="evidence" value="ECO:0007669"/>
    <property type="project" value="UniProtKB-KW"/>
</dbReference>
<keyword evidence="4" id="KW-1003">Cell membrane</keyword>
<evidence type="ECO:0000256" key="7">
    <source>
        <dbReference type="ARBA" id="ARBA00022989"/>
    </source>
</evidence>
<evidence type="ECO:0000256" key="2">
    <source>
        <dbReference type="ARBA" id="ARBA00015897"/>
    </source>
</evidence>
<evidence type="ECO:0000313" key="16">
    <source>
        <dbReference type="EMBL" id="CAD7282065.1"/>
    </source>
</evidence>